<keyword evidence="4" id="KW-1185">Reference proteome</keyword>
<evidence type="ECO:0008006" key="7">
    <source>
        <dbReference type="Google" id="ProtNLM"/>
    </source>
</evidence>
<evidence type="ECO:0000313" key="2">
    <source>
        <dbReference type="EMBL" id="CEO34807.1"/>
    </source>
</evidence>
<dbReference type="Proteomes" id="UP000049127">
    <property type="component" value="Unassembled WGS sequence"/>
</dbReference>
<gene>
    <name evidence="1" type="ORF">ATCC9714_03521</name>
    <name evidence="3" type="ORF">R28058_25801</name>
    <name evidence="2" type="ORF">UMC4404_23891</name>
</gene>
<evidence type="ECO:0000313" key="6">
    <source>
        <dbReference type="Proteomes" id="UP000049685"/>
    </source>
</evidence>
<organism evidence="3 5">
    <name type="scientific">Paraclostridium sordellii</name>
    <name type="common">Clostridium sordellii</name>
    <dbReference type="NCBI Taxonomy" id="1505"/>
    <lineage>
        <taxon>Bacteria</taxon>
        <taxon>Bacillati</taxon>
        <taxon>Bacillota</taxon>
        <taxon>Clostridia</taxon>
        <taxon>Peptostreptococcales</taxon>
        <taxon>Peptostreptococcaceae</taxon>
        <taxon>Paraclostridium</taxon>
    </lineage>
</organism>
<evidence type="ECO:0000313" key="3">
    <source>
        <dbReference type="EMBL" id="CEQ04863.1"/>
    </source>
</evidence>
<name>A0A0A1S2Y9_PARSO</name>
<dbReference type="Proteomes" id="UP000049685">
    <property type="component" value="Unassembled WGS sequence"/>
</dbReference>
<evidence type="ECO:0000313" key="5">
    <source>
        <dbReference type="Proteomes" id="UP000049127"/>
    </source>
</evidence>
<evidence type="ECO:0000313" key="4">
    <source>
        <dbReference type="Proteomes" id="UP000032811"/>
    </source>
</evidence>
<dbReference type="GO" id="GO:0043937">
    <property type="term" value="P:regulation of sporulation"/>
    <property type="evidence" value="ECO:0007669"/>
    <property type="project" value="InterPro"/>
</dbReference>
<dbReference type="Proteomes" id="UP000032811">
    <property type="component" value="Chromosome 1"/>
</dbReference>
<dbReference type="PATRIC" id="fig|1505.7.peg.276"/>
<dbReference type="SUPFAM" id="SSF140500">
    <property type="entry name" value="BAS1536-like"/>
    <property type="match status" value="1"/>
</dbReference>
<dbReference type="EMBL" id="LN679998">
    <property type="protein sequence ID" value="CEJ72464.1"/>
    <property type="molecule type" value="Genomic_DNA"/>
</dbReference>
<protein>
    <recommendedName>
        <fullName evidence="7">Spo0E like sporulation regulatory family protein</fullName>
    </recommendedName>
</protein>
<proteinExistence type="predicted"/>
<dbReference type="GeneID" id="97536225"/>
<evidence type="ECO:0000313" key="1">
    <source>
        <dbReference type="EMBL" id="CEJ72464.1"/>
    </source>
</evidence>
<reference evidence="1 4" key="1">
    <citation type="submission" date="2014-11" db="EMBL/GenBank/DDBJ databases">
        <authorList>
            <person name="Aslett M.A."/>
            <person name="De Silva N."/>
        </authorList>
    </citation>
    <scope>NUCLEOTIDE SEQUENCE [LARGE SCALE GENOMIC DNA]</scope>
    <source>
        <strain evidence="1 4">ATCC9714</strain>
        <strain evidence="2">UMC4404</strain>
    </source>
</reference>
<dbReference type="AlphaFoldDB" id="A0A0A1S2Y9"/>
<sequence>MENLDEVIKELQYILGELYYKHGIEKEVVLLSQLLDKLIYLKMKKI</sequence>
<dbReference type="RefSeq" id="WP_021126391.1">
    <property type="nucleotide sequence ID" value="NZ_BDJI01000002.1"/>
</dbReference>
<dbReference type="InterPro" id="IPR037208">
    <property type="entry name" value="Spo0E-like_sf"/>
</dbReference>
<accession>A0A0A1S2Y9</accession>
<dbReference type="EMBL" id="CDNY01000025">
    <property type="protein sequence ID" value="CEO34807.1"/>
    <property type="molecule type" value="Genomic_DNA"/>
</dbReference>
<dbReference type="EMBL" id="CEKZ01000022">
    <property type="protein sequence ID" value="CEQ04863.1"/>
    <property type="molecule type" value="Genomic_DNA"/>
</dbReference>
<reference evidence="5 6" key="2">
    <citation type="submission" date="2015-01" db="EMBL/GenBank/DDBJ databases">
        <authorList>
            <person name="Aslett A.Martin."/>
            <person name="De Silva Nishadi"/>
        </authorList>
    </citation>
    <scope>NUCLEOTIDE SEQUENCE [LARGE SCALE GENOMIC DNA]</scope>
    <source>
        <strain evidence="3 5">R28058</strain>
        <strain evidence="6">UMC4404</strain>
    </source>
</reference>